<feature type="non-terminal residue" evidence="2">
    <location>
        <position position="234"/>
    </location>
</feature>
<evidence type="ECO:0000256" key="1">
    <source>
        <dbReference type="SAM" id="MobiDB-lite"/>
    </source>
</evidence>
<dbReference type="Proteomes" id="UP000747399">
    <property type="component" value="Unassembled WGS sequence"/>
</dbReference>
<keyword evidence="3" id="KW-1185">Reference proteome</keyword>
<feature type="compositionally biased region" description="Low complexity" evidence="1">
    <location>
        <begin position="83"/>
        <end position="96"/>
    </location>
</feature>
<dbReference type="EMBL" id="BNCO01000057">
    <property type="protein sequence ID" value="GIL63413.1"/>
    <property type="molecule type" value="Genomic_DNA"/>
</dbReference>
<feature type="region of interest" description="Disordered" evidence="1">
    <location>
        <begin position="37"/>
        <end position="96"/>
    </location>
</feature>
<evidence type="ECO:0000313" key="3">
    <source>
        <dbReference type="Proteomes" id="UP000747399"/>
    </source>
</evidence>
<organism evidence="2 3">
    <name type="scientific">Volvox africanus</name>
    <dbReference type="NCBI Taxonomy" id="51714"/>
    <lineage>
        <taxon>Eukaryota</taxon>
        <taxon>Viridiplantae</taxon>
        <taxon>Chlorophyta</taxon>
        <taxon>core chlorophytes</taxon>
        <taxon>Chlorophyceae</taxon>
        <taxon>CS clade</taxon>
        <taxon>Chlamydomonadales</taxon>
        <taxon>Volvocaceae</taxon>
        <taxon>Volvox</taxon>
    </lineage>
</organism>
<gene>
    <name evidence="2" type="ORF">Vafri_17446</name>
</gene>
<evidence type="ECO:0000313" key="2">
    <source>
        <dbReference type="EMBL" id="GIL63413.1"/>
    </source>
</evidence>
<dbReference type="AlphaFoldDB" id="A0A8J4BKD1"/>
<dbReference type="PANTHER" id="PTHR46388:SF2">
    <property type="entry name" value="NHL REPEAT-CONTAINING PROTEIN 2"/>
    <property type="match status" value="1"/>
</dbReference>
<comment type="caution">
    <text evidence="2">The sequence shown here is derived from an EMBL/GenBank/DDBJ whole genome shotgun (WGS) entry which is preliminary data.</text>
</comment>
<protein>
    <submittedName>
        <fullName evidence="2">Uncharacterized protein</fullName>
    </submittedName>
</protein>
<dbReference type="PANTHER" id="PTHR46388">
    <property type="entry name" value="NHL REPEAT-CONTAINING PROTEIN 2"/>
    <property type="match status" value="1"/>
</dbReference>
<reference evidence="2" key="1">
    <citation type="journal article" date="2021" name="Proc. Natl. Acad. Sci. U.S.A.">
        <title>Three genomes in the algal genus Volvox reveal the fate of a haploid sex-determining region after a transition to homothallism.</title>
        <authorList>
            <person name="Yamamoto K."/>
            <person name="Hamaji T."/>
            <person name="Kawai-Toyooka H."/>
            <person name="Matsuzaki R."/>
            <person name="Takahashi F."/>
            <person name="Nishimura Y."/>
            <person name="Kawachi M."/>
            <person name="Noguchi H."/>
            <person name="Minakuchi Y."/>
            <person name="Umen J.G."/>
            <person name="Toyoda A."/>
            <person name="Nozaki H."/>
        </authorList>
    </citation>
    <scope>NUCLEOTIDE SEQUENCE</scope>
    <source>
        <strain evidence="2">NIES-3780</strain>
    </source>
</reference>
<name>A0A8J4BKD1_9CHLO</name>
<accession>A0A8J4BKD1</accession>
<sequence>MQHNMLAPGHPTACRAAPSLPFICKVKSANLRLQKCRSAPEERPGGAPPGPIPTASTTSFTAGSPHDSPESASNSPSTKSDKPNSSPTLSSTSGSSANSIVQDWLSQPVPLPAGYRTTRRDLLKLTSLAGAVGCLYVAASRAKAMSFASPQALINALMPPPAPKPLDEGIDRVSAFKRYIADLERRGGGREVPEFPTGADWLNSSPLRLSDPPSTRGSLAGRVVVLDFWTYCCI</sequence>
<proteinExistence type="predicted"/>